<evidence type="ECO:0000256" key="1">
    <source>
        <dbReference type="SAM" id="Phobius"/>
    </source>
</evidence>
<reference evidence="2 3" key="1">
    <citation type="submission" date="2018-06" db="EMBL/GenBank/DDBJ databases">
        <title>Comparative genomics reveals the genomic features of Rhizophagus irregularis, R. cerebriforme, R. diaphanum and Gigaspora rosea, and their symbiotic lifestyle signature.</title>
        <authorList>
            <person name="Morin E."/>
            <person name="San Clemente H."/>
            <person name="Chen E.C.H."/>
            <person name="De La Providencia I."/>
            <person name="Hainaut M."/>
            <person name="Kuo A."/>
            <person name="Kohler A."/>
            <person name="Murat C."/>
            <person name="Tang N."/>
            <person name="Roy S."/>
            <person name="Loubradou J."/>
            <person name="Henrissat B."/>
            <person name="Grigoriev I.V."/>
            <person name="Corradi N."/>
            <person name="Roux C."/>
            <person name="Martin F.M."/>
        </authorList>
    </citation>
    <scope>NUCLEOTIDE SEQUENCE [LARGE SCALE GENOMIC DNA]</scope>
    <source>
        <strain evidence="2 3">DAOM 194757</strain>
    </source>
</reference>
<name>A0A397TPH2_9GLOM</name>
<accession>A0A397TPH2</accession>
<proteinExistence type="predicted"/>
<feature type="transmembrane region" description="Helical" evidence="1">
    <location>
        <begin position="39"/>
        <end position="63"/>
    </location>
</feature>
<keyword evidence="1" id="KW-0472">Membrane</keyword>
<protein>
    <submittedName>
        <fullName evidence="2">Uncharacterized protein</fullName>
    </submittedName>
</protein>
<evidence type="ECO:0000313" key="2">
    <source>
        <dbReference type="EMBL" id="RIA99822.1"/>
    </source>
</evidence>
<sequence length="69" mass="7439">MFCDLHRSLGVVVVTREIVIGTNGSVCRQLIIGIVPSGVAVLVLLLLEFGAFYFGFVFFHVIVDIISGA</sequence>
<keyword evidence="1" id="KW-0812">Transmembrane</keyword>
<keyword evidence="1" id="KW-1133">Transmembrane helix</keyword>
<gene>
    <name evidence="2" type="ORF">C2G38_2237512</name>
</gene>
<keyword evidence="3" id="KW-1185">Reference proteome</keyword>
<dbReference type="EMBL" id="QKWP01007118">
    <property type="protein sequence ID" value="RIA99822.1"/>
    <property type="molecule type" value="Genomic_DNA"/>
</dbReference>
<organism evidence="2 3">
    <name type="scientific">Gigaspora rosea</name>
    <dbReference type="NCBI Taxonomy" id="44941"/>
    <lineage>
        <taxon>Eukaryota</taxon>
        <taxon>Fungi</taxon>
        <taxon>Fungi incertae sedis</taxon>
        <taxon>Mucoromycota</taxon>
        <taxon>Glomeromycotina</taxon>
        <taxon>Glomeromycetes</taxon>
        <taxon>Diversisporales</taxon>
        <taxon>Gigasporaceae</taxon>
        <taxon>Gigaspora</taxon>
    </lineage>
</organism>
<dbReference type="AlphaFoldDB" id="A0A397TPH2"/>
<dbReference type="Proteomes" id="UP000266673">
    <property type="component" value="Unassembled WGS sequence"/>
</dbReference>
<evidence type="ECO:0000313" key="3">
    <source>
        <dbReference type="Proteomes" id="UP000266673"/>
    </source>
</evidence>
<comment type="caution">
    <text evidence="2">The sequence shown here is derived from an EMBL/GenBank/DDBJ whole genome shotgun (WGS) entry which is preliminary data.</text>
</comment>